<name>A0ABV1ARV8_9FIRM</name>
<feature type="compositionally biased region" description="Basic and acidic residues" evidence="1">
    <location>
        <begin position="165"/>
        <end position="189"/>
    </location>
</feature>
<proteinExistence type="predicted"/>
<comment type="caution">
    <text evidence="2">The sequence shown here is derived from an EMBL/GenBank/DDBJ whole genome shotgun (WGS) entry which is preliminary data.</text>
</comment>
<dbReference type="SUPFAM" id="SSF109998">
    <property type="entry name" value="Triger factor/SurA peptide-binding domain-like"/>
    <property type="match status" value="1"/>
</dbReference>
<gene>
    <name evidence="2" type="ORF">WMO75_19310</name>
</gene>
<dbReference type="Proteomes" id="UP001446032">
    <property type="component" value="Unassembled WGS sequence"/>
</dbReference>
<organism evidence="2 3">
    <name type="scientific">Blautia intestinihominis</name>
    <dbReference type="NCBI Taxonomy" id="3133152"/>
    <lineage>
        <taxon>Bacteria</taxon>
        <taxon>Bacillati</taxon>
        <taxon>Bacillota</taxon>
        <taxon>Clostridia</taxon>
        <taxon>Lachnospirales</taxon>
        <taxon>Lachnospiraceae</taxon>
        <taxon>Blautia</taxon>
    </lineage>
</organism>
<evidence type="ECO:0000256" key="1">
    <source>
        <dbReference type="SAM" id="MobiDB-lite"/>
    </source>
</evidence>
<feature type="compositionally biased region" description="Basic and acidic residues" evidence="1">
    <location>
        <begin position="196"/>
        <end position="206"/>
    </location>
</feature>
<sequence>GQNRGTSQDLKAVSEALSYLRQKGLSTVEDLEVFLESSGKSAADYRNQMKPKETRSKVIDGILASRTDCQECKPVYEKYQKIFFKKTKEKFKQEHPEVARYEKAAAYLAKHPDDKDSTQKELQEEQETLLEEIAALKTPLTEVQEDLKKLRDIRYWVRKATPGTEESKEPPKKQPIKEVLQDKTDEKKAQRTAPEQTKHKQQDMEL</sequence>
<protein>
    <submittedName>
        <fullName evidence="2">Conjugal transfer protein</fullName>
    </submittedName>
</protein>
<feature type="non-terminal residue" evidence="2">
    <location>
        <position position="1"/>
    </location>
</feature>
<dbReference type="EMBL" id="JBBMEI010000154">
    <property type="protein sequence ID" value="MEQ2360420.1"/>
    <property type="molecule type" value="Genomic_DNA"/>
</dbReference>
<reference evidence="2 3" key="1">
    <citation type="submission" date="2024-03" db="EMBL/GenBank/DDBJ databases">
        <title>Human intestinal bacterial collection.</title>
        <authorList>
            <person name="Pauvert C."/>
            <person name="Hitch T.C.A."/>
            <person name="Clavel T."/>
        </authorList>
    </citation>
    <scope>NUCLEOTIDE SEQUENCE [LARGE SCALE GENOMIC DNA]</scope>
    <source>
        <strain evidence="2 3">CLA-AA-H95</strain>
    </source>
</reference>
<accession>A0ABV1ARV8</accession>
<keyword evidence="3" id="KW-1185">Reference proteome</keyword>
<evidence type="ECO:0000313" key="2">
    <source>
        <dbReference type="EMBL" id="MEQ2360420.1"/>
    </source>
</evidence>
<dbReference type="InterPro" id="IPR027304">
    <property type="entry name" value="Trigger_fact/SurA_dom_sf"/>
</dbReference>
<evidence type="ECO:0000313" key="3">
    <source>
        <dbReference type="Proteomes" id="UP001446032"/>
    </source>
</evidence>
<feature type="region of interest" description="Disordered" evidence="1">
    <location>
        <begin position="159"/>
        <end position="206"/>
    </location>
</feature>